<evidence type="ECO:0000313" key="2">
    <source>
        <dbReference type="Proteomes" id="UP000034774"/>
    </source>
</evidence>
<dbReference type="STRING" id="1618572.UT17_C0005G0004"/>
<evidence type="ECO:0000313" key="1">
    <source>
        <dbReference type="EMBL" id="KKQ91569.1"/>
    </source>
</evidence>
<name>A0A0G0P0D9_9BACT</name>
<dbReference type="EMBL" id="LBVU01000005">
    <property type="protein sequence ID" value="KKQ91569.1"/>
    <property type="molecule type" value="Genomic_DNA"/>
</dbReference>
<accession>A0A0G0P0D9</accession>
<sequence>MPNIVDTYQQIEWGFANALEKFLPDKLEWVSSLIGYPVLYQKGFWGIFQGQVAQLTGMTSVTIKSSKWKESIISALHKYEAENDVTINVHLDF</sequence>
<protein>
    <submittedName>
        <fullName evidence="1">Uncharacterized protein</fullName>
    </submittedName>
</protein>
<reference evidence="1 2" key="1">
    <citation type="journal article" date="2015" name="Nature">
        <title>rRNA introns, odd ribosomes, and small enigmatic genomes across a large radiation of phyla.</title>
        <authorList>
            <person name="Brown C.T."/>
            <person name="Hug L.A."/>
            <person name="Thomas B.C."/>
            <person name="Sharon I."/>
            <person name="Castelle C.J."/>
            <person name="Singh A."/>
            <person name="Wilkins M.J."/>
            <person name="Williams K.H."/>
            <person name="Banfield J.F."/>
        </authorList>
    </citation>
    <scope>NUCLEOTIDE SEQUENCE [LARGE SCALE GENOMIC DNA]</scope>
</reference>
<organism evidence="1 2">
    <name type="scientific">Candidatus Woesebacteria bacterium GW2011_GWB1_39_10</name>
    <dbReference type="NCBI Taxonomy" id="1618572"/>
    <lineage>
        <taxon>Bacteria</taxon>
        <taxon>Candidatus Woeseibacteriota</taxon>
    </lineage>
</organism>
<gene>
    <name evidence="1" type="ORF">UT17_C0005G0004</name>
</gene>
<proteinExistence type="predicted"/>
<dbReference type="Proteomes" id="UP000034774">
    <property type="component" value="Unassembled WGS sequence"/>
</dbReference>
<comment type="caution">
    <text evidence="1">The sequence shown here is derived from an EMBL/GenBank/DDBJ whole genome shotgun (WGS) entry which is preliminary data.</text>
</comment>
<dbReference type="AlphaFoldDB" id="A0A0G0P0D9"/>